<dbReference type="Pfam" id="PF04263">
    <property type="entry name" value="TPK_catalytic"/>
    <property type="match status" value="1"/>
</dbReference>
<dbReference type="InterPro" id="IPR007371">
    <property type="entry name" value="TPK_catalytic"/>
</dbReference>
<dbReference type="Proteomes" id="UP001152173">
    <property type="component" value="Unassembled WGS sequence"/>
</dbReference>
<dbReference type="AlphaFoldDB" id="A0A9X3LCN8"/>
<dbReference type="InterPro" id="IPR036371">
    <property type="entry name" value="TPK_B1-bd_sf"/>
</dbReference>
<evidence type="ECO:0000256" key="4">
    <source>
        <dbReference type="ARBA" id="ARBA00022840"/>
    </source>
</evidence>
<dbReference type="PANTHER" id="PTHR41299:SF1">
    <property type="entry name" value="THIAMINE PYROPHOSPHOKINASE"/>
    <property type="match status" value="1"/>
</dbReference>
<reference evidence="7" key="1">
    <citation type="submission" date="2022-05" db="EMBL/GenBank/DDBJ databases">
        <authorList>
            <person name="Colautti A."/>
            <person name="Iacumin L."/>
        </authorList>
    </citation>
    <scope>NUCLEOTIDE SEQUENCE</scope>
    <source>
        <strain evidence="7">SK 55</strain>
    </source>
</reference>
<dbReference type="PANTHER" id="PTHR41299">
    <property type="entry name" value="THIAMINE PYROPHOSPHOKINASE"/>
    <property type="match status" value="1"/>
</dbReference>
<evidence type="ECO:0000256" key="2">
    <source>
        <dbReference type="ARBA" id="ARBA00022741"/>
    </source>
</evidence>
<dbReference type="EMBL" id="JAMKBJ010000001">
    <property type="protein sequence ID" value="MCZ8535597.1"/>
    <property type="molecule type" value="Genomic_DNA"/>
</dbReference>
<dbReference type="CDD" id="cd07995">
    <property type="entry name" value="TPK"/>
    <property type="match status" value="1"/>
</dbReference>
<dbReference type="RefSeq" id="WP_269924726.1">
    <property type="nucleotide sequence ID" value="NZ_JAMKBJ010000001.1"/>
</dbReference>
<dbReference type="GO" id="GO:0006772">
    <property type="term" value="P:thiamine metabolic process"/>
    <property type="evidence" value="ECO:0007669"/>
    <property type="project" value="UniProtKB-UniRule"/>
</dbReference>
<name>A0A9X3LCN8_9BACL</name>
<dbReference type="GO" id="GO:0005524">
    <property type="term" value="F:ATP binding"/>
    <property type="evidence" value="ECO:0007669"/>
    <property type="project" value="UniProtKB-KW"/>
</dbReference>
<evidence type="ECO:0000313" key="8">
    <source>
        <dbReference type="Proteomes" id="UP001152173"/>
    </source>
</evidence>
<accession>A0A9X3LCN8</accession>
<dbReference type="GO" id="GO:0004788">
    <property type="term" value="F:thiamine diphosphokinase activity"/>
    <property type="evidence" value="ECO:0007669"/>
    <property type="project" value="UniProtKB-UniRule"/>
</dbReference>
<dbReference type="InterPro" id="IPR006282">
    <property type="entry name" value="Thi_PPkinase"/>
</dbReference>
<gene>
    <name evidence="7" type="ORF">M9R32_00170</name>
</gene>
<dbReference type="EC" id="2.7.6.2" evidence="5"/>
<evidence type="ECO:0000313" key="7">
    <source>
        <dbReference type="EMBL" id="MCZ8535597.1"/>
    </source>
</evidence>
<dbReference type="InterPro" id="IPR007373">
    <property type="entry name" value="Thiamin_PyroPKinase_B1-bd"/>
</dbReference>
<comment type="caution">
    <text evidence="7">The sequence shown here is derived from an EMBL/GenBank/DDBJ whole genome shotgun (WGS) entry which is preliminary data.</text>
</comment>
<dbReference type="GO" id="GO:0016301">
    <property type="term" value="F:kinase activity"/>
    <property type="evidence" value="ECO:0007669"/>
    <property type="project" value="UniProtKB-KW"/>
</dbReference>
<dbReference type="InterPro" id="IPR053149">
    <property type="entry name" value="TPK"/>
</dbReference>
<keyword evidence="3" id="KW-0418">Kinase</keyword>
<dbReference type="NCBIfam" id="TIGR01378">
    <property type="entry name" value="thi_PPkinase"/>
    <property type="match status" value="1"/>
</dbReference>
<sequence length="218" mass="24198">MRTAVICAGGPIDELANFERFRSSEDVIFIGADRGAIYLLNEGIQPNVAVGDFDSLSQGELSELNERVESVIVAPAEKNETDTDLAIAESLHYNPDHILLTGVTGGRLDHFMAVLNSVYRFQKNNPSIQFTIRNKWNEMKLLTPGITPLTKDQQFPFVSFFAFQGSVEHVTLTGMKYNVCDELIEMGNSRFTSNEVLDEHGSISFTSGICLLIRSSDQ</sequence>
<dbReference type="Pfam" id="PF04265">
    <property type="entry name" value="TPK_B1_binding"/>
    <property type="match status" value="1"/>
</dbReference>
<evidence type="ECO:0000256" key="1">
    <source>
        <dbReference type="ARBA" id="ARBA00022679"/>
    </source>
</evidence>
<organism evidence="7 8">
    <name type="scientific">Paenisporosarcina quisquiliarum</name>
    <dbReference type="NCBI Taxonomy" id="365346"/>
    <lineage>
        <taxon>Bacteria</taxon>
        <taxon>Bacillati</taxon>
        <taxon>Bacillota</taxon>
        <taxon>Bacilli</taxon>
        <taxon>Bacillales</taxon>
        <taxon>Caryophanaceae</taxon>
        <taxon>Paenisporosarcina</taxon>
    </lineage>
</organism>
<dbReference type="GO" id="GO:0009229">
    <property type="term" value="P:thiamine diphosphate biosynthetic process"/>
    <property type="evidence" value="ECO:0007669"/>
    <property type="project" value="InterPro"/>
</dbReference>
<feature type="domain" description="Thiamin pyrophosphokinase thiamin-binding" evidence="6">
    <location>
        <begin position="145"/>
        <end position="211"/>
    </location>
</feature>
<keyword evidence="4" id="KW-0067">ATP-binding</keyword>
<dbReference type="SUPFAM" id="SSF63999">
    <property type="entry name" value="Thiamin pyrophosphokinase, catalytic domain"/>
    <property type="match status" value="1"/>
</dbReference>
<dbReference type="SUPFAM" id="SSF63862">
    <property type="entry name" value="Thiamin pyrophosphokinase, substrate-binding domain"/>
    <property type="match status" value="1"/>
</dbReference>
<dbReference type="SMART" id="SM00983">
    <property type="entry name" value="TPK_B1_binding"/>
    <property type="match status" value="1"/>
</dbReference>
<protein>
    <recommendedName>
        <fullName evidence="5">Thiamine diphosphokinase</fullName>
        <ecNumber evidence="5">2.7.6.2</ecNumber>
    </recommendedName>
</protein>
<dbReference type="GO" id="GO:0030975">
    <property type="term" value="F:thiamine binding"/>
    <property type="evidence" value="ECO:0007669"/>
    <property type="project" value="InterPro"/>
</dbReference>
<keyword evidence="8" id="KW-1185">Reference proteome</keyword>
<keyword evidence="1 7" id="KW-0808">Transferase</keyword>
<proteinExistence type="predicted"/>
<dbReference type="InterPro" id="IPR036759">
    <property type="entry name" value="TPK_catalytic_sf"/>
</dbReference>
<dbReference type="Gene3D" id="3.40.50.10240">
    <property type="entry name" value="Thiamin pyrophosphokinase, catalytic domain"/>
    <property type="match status" value="1"/>
</dbReference>
<keyword evidence="2" id="KW-0547">Nucleotide-binding</keyword>
<evidence type="ECO:0000259" key="6">
    <source>
        <dbReference type="SMART" id="SM00983"/>
    </source>
</evidence>
<evidence type="ECO:0000256" key="5">
    <source>
        <dbReference type="NCBIfam" id="TIGR01378"/>
    </source>
</evidence>
<evidence type="ECO:0000256" key="3">
    <source>
        <dbReference type="ARBA" id="ARBA00022777"/>
    </source>
</evidence>